<evidence type="ECO:0000256" key="6">
    <source>
        <dbReference type="SAM" id="SignalP"/>
    </source>
</evidence>
<keyword evidence="4 6" id="KW-0732">Signal</keyword>
<comment type="caution">
    <text evidence="7">The sequence shown here is derived from an EMBL/GenBank/DDBJ whole genome shotgun (WGS) entry which is preliminary data.</text>
</comment>
<dbReference type="GO" id="GO:0009986">
    <property type="term" value="C:cell surface"/>
    <property type="evidence" value="ECO:0007669"/>
    <property type="project" value="InterPro"/>
</dbReference>
<dbReference type="EMBL" id="CAJFDH010000002">
    <property type="protein sequence ID" value="CAD5210458.1"/>
    <property type="molecule type" value="Genomic_DNA"/>
</dbReference>
<evidence type="ECO:0000256" key="5">
    <source>
        <dbReference type="SAM" id="MobiDB-lite"/>
    </source>
</evidence>
<organism evidence="7 8">
    <name type="scientific">Bursaphelenchus okinawaensis</name>
    <dbReference type="NCBI Taxonomy" id="465554"/>
    <lineage>
        <taxon>Eukaryota</taxon>
        <taxon>Metazoa</taxon>
        <taxon>Ecdysozoa</taxon>
        <taxon>Nematoda</taxon>
        <taxon>Chromadorea</taxon>
        <taxon>Rhabditida</taxon>
        <taxon>Tylenchina</taxon>
        <taxon>Tylenchomorpha</taxon>
        <taxon>Aphelenchoidea</taxon>
        <taxon>Aphelenchoididae</taxon>
        <taxon>Bursaphelenchus</taxon>
    </lineage>
</organism>
<accession>A0A811K4W9</accession>
<feature type="region of interest" description="Disordered" evidence="5">
    <location>
        <begin position="121"/>
        <end position="154"/>
    </location>
</feature>
<dbReference type="Pfam" id="PF01060">
    <property type="entry name" value="TTR-52"/>
    <property type="match status" value="1"/>
</dbReference>
<evidence type="ECO:0000313" key="8">
    <source>
        <dbReference type="Proteomes" id="UP000614601"/>
    </source>
</evidence>
<dbReference type="Proteomes" id="UP000614601">
    <property type="component" value="Unassembled WGS sequence"/>
</dbReference>
<proteinExistence type="inferred from homology"/>
<evidence type="ECO:0000313" key="7">
    <source>
        <dbReference type="EMBL" id="CAD5210458.1"/>
    </source>
</evidence>
<dbReference type="PANTHER" id="PTHR21700:SF3">
    <property type="entry name" value="TRANSTHYRETIN-LIKE PROTEIN 5"/>
    <property type="match status" value="1"/>
</dbReference>
<evidence type="ECO:0000256" key="3">
    <source>
        <dbReference type="ARBA" id="ARBA00022525"/>
    </source>
</evidence>
<name>A0A811K4W9_9BILA</name>
<sequence length="154" mass="17443">MKSVVLLLLLFSLVNSYFHYNKDNGEAQISGMLTCKATNFEDLPVVKMKLWEDDNGRGAYIDGDDLLGEFDVAPTGEFAIFGREKEYFDTEFYIQIHHTCGGKCRSLDVYQDKMANNDEIELENQGDVDSGCNTKTWAEKEDIDNESKANSTNE</sequence>
<evidence type="ECO:0000256" key="1">
    <source>
        <dbReference type="ARBA" id="ARBA00004613"/>
    </source>
</evidence>
<dbReference type="Proteomes" id="UP000783686">
    <property type="component" value="Unassembled WGS sequence"/>
</dbReference>
<evidence type="ECO:0000256" key="4">
    <source>
        <dbReference type="ARBA" id="ARBA00022729"/>
    </source>
</evidence>
<reference evidence="7" key="1">
    <citation type="submission" date="2020-09" db="EMBL/GenBank/DDBJ databases">
        <authorList>
            <person name="Kikuchi T."/>
        </authorList>
    </citation>
    <scope>NUCLEOTIDE SEQUENCE</scope>
    <source>
        <strain evidence="7">SH1</strain>
    </source>
</reference>
<dbReference type="AlphaFoldDB" id="A0A811K4W9"/>
<dbReference type="EMBL" id="CAJFCW020000002">
    <property type="protein sequence ID" value="CAG9091402.1"/>
    <property type="molecule type" value="Genomic_DNA"/>
</dbReference>
<protein>
    <submittedName>
        <fullName evidence="7">Uncharacterized protein</fullName>
    </submittedName>
</protein>
<evidence type="ECO:0000256" key="2">
    <source>
        <dbReference type="ARBA" id="ARBA00010112"/>
    </source>
</evidence>
<feature type="signal peptide" evidence="6">
    <location>
        <begin position="1"/>
        <end position="16"/>
    </location>
</feature>
<dbReference type="PANTHER" id="PTHR21700">
    <property type="entry name" value="TRANSTHYRETIN-LIKE FAMILY PROTEIN-RELATED"/>
    <property type="match status" value="1"/>
</dbReference>
<keyword evidence="3" id="KW-0964">Secreted</keyword>
<feature type="chain" id="PRO_5035594612" evidence="6">
    <location>
        <begin position="17"/>
        <end position="154"/>
    </location>
</feature>
<dbReference type="Gene3D" id="2.60.40.3330">
    <property type="match status" value="1"/>
</dbReference>
<gene>
    <name evidence="7" type="ORF">BOKJ2_LOCUS3204</name>
</gene>
<dbReference type="GO" id="GO:0005576">
    <property type="term" value="C:extracellular region"/>
    <property type="evidence" value="ECO:0007669"/>
    <property type="project" value="UniProtKB-SubCell"/>
</dbReference>
<keyword evidence="8" id="KW-1185">Reference proteome</keyword>
<dbReference type="InterPro" id="IPR001534">
    <property type="entry name" value="Transthyretin-like"/>
</dbReference>
<comment type="subcellular location">
    <subcellularLocation>
        <location evidence="1">Secreted</location>
    </subcellularLocation>
</comment>
<comment type="similarity">
    <text evidence="2">Belongs to the nematode transthyretin-like family.</text>
</comment>
<dbReference type="InterPro" id="IPR038479">
    <property type="entry name" value="Transthyretin-like_sf"/>
</dbReference>